<dbReference type="Proteomes" id="UP000662931">
    <property type="component" value="Chromosome 2"/>
</dbReference>
<evidence type="ECO:0000313" key="2">
    <source>
        <dbReference type="Proteomes" id="UP000662931"/>
    </source>
</evidence>
<protein>
    <submittedName>
        <fullName evidence="1">Uncharacterized protein</fullName>
    </submittedName>
</protein>
<dbReference type="GeneID" id="62195616"/>
<keyword evidence="2" id="KW-1185">Reference proteome</keyword>
<evidence type="ECO:0000313" key="1">
    <source>
        <dbReference type="EMBL" id="QPG74878.1"/>
    </source>
</evidence>
<gene>
    <name evidence="1" type="ORF">FOA43_002215</name>
</gene>
<dbReference type="KEGG" id="bnn:FOA43_002215"/>
<dbReference type="Gene3D" id="3.40.50.300">
    <property type="entry name" value="P-loop containing nucleotide triphosphate hydrolases"/>
    <property type="match status" value="1"/>
</dbReference>
<reference evidence="1" key="1">
    <citation type="submission" date="2020-10" db="EMBL/GenBank/DDBJ databases">
        <authorList>
            <person name="Roach M.J.R."/>
        </authorList>
    </citation>
    <scope>NUCLEOTIDE SEQUENCE</scope>
    <source>
        <strain evidence="1">CBS 1945</strain>
    </source>
</reference>
<dbReference type="OrthoDB" id="347435at2759"/>
<sequence length="292" mass="33796">MTTLNKSIEFLRPFLDVKKSSKQKTRPLFIGLEGPQGSGKTTLSKQLDAKLSQLYPCLSFLTFSMDDFYLTFEEQNLLIASNQDNPLLNGRGLPGTHDVDLLIECLERLSTQKTGVDIPVYDKSKYSGHGDRLPFEQWIHIKGPQLVDVVIFEGWFNGYLVYPNTRNLLKKWSQVKTEYSPAFDRVKKEHVLKLNGDLAKYQSVWNYFDAFICITTDSIENVYRWRLQQEHDMIKQKGSGMTDKQVACFVDRYMPGYRLYFDNLTEIMAKIPSLEVKIALDRTPIAVRFCYI</sequence>
<accession>A0A875S1Q6</accession>
<dbReference type="InterPro" id="IPR027417">
    <property type="entry name" value="P-loop_NTPase"/>
</dbReference>
<dbReference type="SUPFAM" id="SSF52540">
    <property type="entry name" value="P-loop containing nucleoside triphosphate hydrolases"/>
    <property type="match status" value="1"/>
</dbReference>
<organism evidence="1 2">
    <name type="scientific">Eeniella nana</name>
    <name type="common">Yeast</name>
    <name type="synonym">Brettanomyces nanus</name>
    <dbReference type="NCBI Taxonomy" id="13502"/>
    <lineage>
        <taxon>Eukaryota</taxon>
        <taxon>Fungi</taxon>
        <taxon>Dikarya</taxon>
        <taxon>Ascomycota</taxon>
        <taxon>Saccharomycotina</taxon>
        <taxon>Pichiomycetes</taxon>
        <taxon>Pichiales</taxon>
        <taxon>Pichiaceae</taxon>
        <taxon>Brettanomyces</taxon>
    </lineage>
</organism>
<proteinExistence type="predicted"/>
<dbReference type="PANTHER" id="PTHR10285">
    <property type="entry name" value="URIDINE KINASE"/>
    <property type="match status" value="1"/>
</dbReference>
<dbReference type="RefSeq" id="XP_038778443.1">
    <property type="nucleotide sequence ID" value="XM_038922515.1"/>
</dbReference>
<name>A0A875S1Q6_EENNA</name>
<dbReference type="EMBL" id="CP064813">
    <property type="protein sequence ID" value="QPG74878.1"/>
    <property type="molecule type" value="Genomic_DNA"/>
</dbReference>
<dbReference type="AlphaFoldDB" id="A0A875S1Q6"/>